<keyword evidence="2" id="KW-1185">Reference proteome</keyword>
<sequence>MASSKSFILTPPPPPSTMTAQQAWYPVQREDGWLIFSSVCSSGYIAAFWLLGLTEENATSVHLSPSGAWCHLKPRSSVSASYAVTQSKQKRQRPQQSSIWA</sequence>
<gene>
    <name evidence="1" type="ORF">ACHAWO_004820</name>
</gene>
<protein>
    <submittedName>
        <fullName evidence="1">Uncharacterized protein</fullName>
    </submittedName>
</protein>
<evidence type="ECO:0000313" key="2">
    <source>
        <dbReference type="Proteomes" id="UP001530400"/>
    </source>
</evidence>
<dbReference type="Proteomes" id="UP001530400">
    <property type="component" value="Unassembled WGS sequence"/>
</dbReference>
<dbReference type="EMBL" id="JALLPJ020000511">
    <property type="protein sequence ID" value="KAL3790063.1"/>
    <property type="molecule type" value="Genomic_DNA"/>
</dbReference>
<proteinExistence type="predicted"/>
<reference evidence="1 2" key="1">
    <citation type="submission" date="2024-10" db="EMBL/GenBank/DDBJ databases">
        <title>Updated reference genomes for cyclostephanoid diatoms.</title>
        <authorList>
            <person name="Roberts W.R."/>
            <person name="Alverson A.J."/>
        </authorList>
    </citation>
    <scope>NUCLEOTIDE SEQUENCE [LARGE SCALE GENOMIC DNA]</scope>
    <source>
        <strain evidence="1 2">AJA010-31</strain>
    </source>
</reference>
<organism evidence="1 2">
    <name type="scientific">Cyclotella atomus</name>
    <dbReference type="NCBI Taxonomy" id="382360"/>
    <lineage>
        <taxon>Eukaryota</taxon>
        <taxon>Sar</taxon>
        <taxon>Stramenopiles</taxon>
        <taxon>Ochrophyta</taxon>
        <taxon>Bacillariophyta</taxon>
        <taxon>Coscinodiscophyceae</taxon>
        <taxon>Thalassiosirophycidae</taxon>
        <taxon>Stephanodiscales</taxon>
        <taxon>Stephanodiscaceae</taxon>
        <taxon>Cyclotella</taxon>
    </lineage>
</organism>
<name>A0ABD3PPT1_9STRA</name>
<evidence type="ECO:0000313" key="1">
    <source>
        <dbReference type="EMBL" id="KAL3790063.1"/>
    </source>
</evidence>
<dbReference type="AlphaFoldDB" id="A0ABD3PPT1"/>
<comment type="caution">
    <text evidence="1">The sequence shown here is derived from an EMBL/GenBank/DDBJ whole genome shotgun (WGS) entry which is preliminary data.</text>
</comment>
<accession>A0ABD3PPT1</accession>